<dbReference type="InterPro" id="IPR001238">
    <property type="entry name" value="DNA-binding_RecF"/>
</dbReference>
<comment type="caution">
    <text evidence="15">The sequence shown here is derived from an EMBL/GenBank/DDBJ whole genome shotgun (WGS) entry which is preliminary data.</text>
</comment>
<keyword evidence="5 12" id="KW-0235">DNA replication</keyword>
<dbReference type="GO" id="GO:0006302">
    <property type="term" value="P:double-strand break repair"/>
    <property type="evidence" value="ECO:0007669"/>
    <property type="project" value="TreeGrafter"/>
</dbReference>
<keyword evidence="9 12" id="KW-0238">DNA-binding</keyword>
<dbReference type="InterPro" id="IPR018078">
    <property type="entry name" value="DNA-binding_RecF_CS"/>
</dbReference>
<dbReference type="HAMAP" id="MF_00365">
    <property type="entry name" value="RecF"/>
    <property type="match status" value="1"/>
</dbReference>
<dbReference type="Proteomes" id="UP000005017">
    <property type="component" value="Unassembled WGS sequence"/>
</dbReference>
<evidence type="ECO:0000256" key="13">
    <source>
        <dbReference type="RuleBase" id="RU000578"/>
    </source>
</evidence>
<proteinExistence type="inferred from homology"/>
<dbReference type="GO" id="GO:0000731">
    <property type="term" value="P:DNA synthesis involved in DNA repair"/>
    <property type="evidence" value="ECO:0007669"/>
    <property type="project" value="TreeGrafter"/>
</dbReference>
<evidence type="ECO:0000256" key="3">
    <source>
        <dbReference type="ARBA" id="ARBA00020170"/>
    </source>
</evidence>
<sequence>MYIKSLELSHYRNYHHLQVSFQPYLNVIVGKNAQGKTNLIEALYYLSLCRSFRTNQDQALIQKEEKYANLACQIEERKQESYLRCILHGNGKSLFIGKINISKTSEFIGRLNVVLFSPEDIYLFSQAPKARRKFMDQELMKLSKKYLFHLTRYQILLKERNMLLRKTKIDETMLDILDQQMVESEVEILKRRISFLQFINQKIESLFQSISGMPLNLKIEIKQGIEVKKIEKKELVEAHLSSRKRDIETRITNVGIHRGDIQFLLDGKDILLSASQGQKRLVMIAFKLTILRYIEFISKRKAIVLLDDVLSELDLERQKRLIHAVKNDYQCFITATHLPDSLKLEQTNCISIEDGKIKV</sequence>
<dbReference type="GO" id="GO:0003697">
    <property type="term" value="F:single-stranded DNA binding"/>
    <property type="evidence" value="ECO:0007669"/>
    <property type="project" value="UniProtKB-UniRule"/>
</dbReference>
<dbReference type="InterPro" id="IPR027417">
    <property type="entry name" value="P-loop_NTPase"/>
</dbReference>
<protein>
    <recommendedName>
        <fullName evidence="3 12">DNA replication and repair protein RecF</fullName>
    </recommendedName>
</protein>
<evidence type="ECO:0000256" key="12">
    <source>
        <dbReference type="HAMAP-Rule" id="MF_00365"/>
    </source>
</evidence>
<evidence type="ECO:0000256" key="1">
    <source>
        <dbReference type="ARBA" id="ARBA00004496"/>
    </source>
</evidence>
<evidence type="ECO:0000256" key="7">
    <source>
        <dbReference type="ARBA" id="ARBA00022763"/>
    </source>
</evidence>
<evidence type="ECO:0000313" key="16">
    <source>
        <dbReference type="Proteomes" id="UP000005017"/>
    </source>
</evidence>
<gene>
    <name evidence="12 15" type="primary">recF</name>
    <name evidence="15" type="ORF">HMPREF9013_1110</name>
</gene>
<dbReference type="Gene3D" id="3.40.50.300">
    <property type="entry name" value="P-loop containing nucleotide triphosphate hydrolases"/>
    <property type="match status" value="1"/>
</dbReference>
<keyword evidence="16" id="KW-1185">Reference proteome</keyword>
<keyword evidence="4 12" id="KW-0963">Cytoplasm</keyword>
<dbReference type="NCBIfam" id="TIGR00611">
    <property type="entry name" value="recf"/>
    <property type="match status" value="1"/>
</dbReference>
<dbReference type="SUPFAM" id="SSF52540">
    <property type="entry name" value="P-loop containing nucleoside triphosphate hydrolases"/>
    <property type="match status" value="1"/>
</dbReference>
<comment type="function">
    <text evidence="12 13">The RecF protein is involved in DNA metabolism; it is required for DNA replication and normal SOS inducibility. RecF binds preferentially to single-stranded, linear DNA. It also seems to bind ATP.</text>
</comment>
<dbReference type="GO" id="GO:0005524">
    <property type="term" value="F:ATP binding"/>
    <property type="evidence" value="ECO:0007669"/>
    <property type="project" value="UniProtKB-UniRule"/>
</dbReference>
<evidence type="ECO:0000256" key="5">
    <source>
        <dbReference type="ARBA" id="ARBA00022705"/>
    </source>
</evidence>
<dbReference type="GO" id="GO:0005737">
    <property type="term" value="C:cytoplasm"/>
    <property type="evidence" value="ECO:0007669"/>
    <property type="project" value="UniProtKB-SubCell"/>
</dbReference>
<dbReference type="STRING" id="679192.HMPREF9013_1110"/>
<evidence type="ECO:0000256" key="11">
    <source>
        <dbReference type="ARBA" id="ARBA00023236"/>
    </source>
</evidence>
<dbReference type="OrthoDB" id="9803889at2"/>
<comment type="similarity">
    <text evidence="2 12 13">Belongs to the RecF family.</text>
</comment>
<evidence type="ECO:0000256" key="4">
    <source>
        <dbReference type="ARBA" id="ARBA00022490"/>
    </source>
</evidence>
<dbReference type="PANTHER" id="PTHR32182:SF0">
    <property type="entry name" value="DNA REPLICATION AND REPAIR PROTEIN RECF"/>
    <property type="match status" value="1"/>
</dbReference>
<dbReference type="GO" id="GO:0006260">
    <property type="term" value="P:DNA replication"/>
    <property type="evidence" value="ECO:0007669"/>
    <property type="project" value="UniProtKB-UniRule"/>
</dbReference>
<dbReference type="Pfam" id="PF02463">
    <property type="entry name" value="SMC_N"/>
    <property type="match status" value="1"/>
</dbReference>
<dbReference type="RefSeq" id="WP_006626747.1">
    <property type="nucleotide sequence ID" value="NZ_ADFR01000002.1"/>
</dbReference>
<dbReference type="EMBL" id="ADFR01000002">
    <property type="protein sequence ID" value="EFC06402.1"/>
    <property type="molecule type" value="Genomic_DNA"/>
</dbReference>
<evidence type="ECO:0000256" key="8">
    <source>
        <dbReference type="ARBA" id="ARBA00022840"/>
    </source>
</evidence>
<dbReference type="AlphaFoldDB" id="D2MMX6"/>
<reference evidence="16" key="1">
    <citation type="submission" date="2009-12" db="EMBL/GenBank/DDBJ databases">
        <title>Sequence of Clostridiales genomosp. BVAB3 str. UPII9-5.</title>
        <authorList>
            <person name="Madupu R."/>
            <person name="Durkin A.S."/>
            <person name="Torralba M."/>
            <person name="Methe B."/>
            <person name="Sutton G.G."/>
            <person name="Strausberg R.L."/>
            <person name="Nelson K.E."/>
        </authorList>
    </citation>
    <scope>NUCLEOTIDE SEQUENCE [LARGE SCALE GENOMIC DNA]</scope>
    <source>
        <strain evidence="16">W1219</strain>
    </source>
</reference>
<keyword evidence="6 12" id="KW-0547">Nucleotide-binding</keyword>
<dbReference type="InterPro" id="IPR042174">
    <property type="entry name" value="RecF_2"/>
</dbReference>
<dbReference type="PANTHER" id="PTHR32182">
    <property type="entry name" value="DNA REPLICATION AND REPAIR PROTEIN RECF"/>
    <property type="match status" value="1"/>
</dbReference>
<dbReference type="PROSITE" id="PS00618">
    <property type="entry name" value="RECF_2"/>
    <property type="match status" value="1"/>
</dbReference>
<keyword evidence="7 12" id="KW-0227">DNA damage</keyword>
<evidence type="ECO:0000256" key="10">
    <source>
        <dbReference type="ARBA" id="ARBA00023204"/>
    </source>
</evidence>
<dbReference type="Gene3D" id="1.20.1050.90">
    <property type="entry name" value="RecF/RecN/SMC, N-terminal domain"/>
    <property type="match status" value="1"/>
</dbReference>
<evidence type="ECO:0000313" key="15">
    <source>
        <dbReference type="EMBL" id="EFC06402.1"/>
    </source>
</evidence>
<evidence type="ECO:0000259" key="14">
    <source>
        <dbReference type="Pfam" id="PF02463"/>
    </source>
</evidence>
<keyword evidence="10 12" id="KW-0234">DNA repair</keyword>
<evidence type="ECO:0000256" key="2">
    <source>
        <dbReference type="ARBA" id="ARBA00008016"/>
    </source>
</evidence>
<name>D2MMX6_9FIRM</name>
<keyword evidence="8 12" id="KW-0067">ATP-binding</keyword>
<feature type="domain" description="RecF/RecN/SMC N-terminal" evidence="14">
    <location>
        <begin position="2"/>
        <end position="337"/>
    </location>
</feature>
<keyword evidence="11 12" id="KW-0742">SOS response</keyword>
<comment type="subcellular location">
    <subcellularLocation>
        <location evidence="1 12 13">Cytoplasm</location>
    </subcellularLocation>
</comment>
<organism evidence="15 16">
    <name type="scientific">Bulleidia extructa W1219</name>
    <dbReference type="NCBI Taxonomy" id="679192"/>
    <lineage>
        <taxon>Bacteria</taxon>
        <taxon>Bacillati</taxon>
        <taxon>Bacillota</taxon>
        <taxon>Erysipelotrichia</taxon>
        <taxon>Erysipelotrichales</taxon>
        <taxon>Erysipelotrichaceae</taxon>
        <taxon>Bulleidia</taxon>
    </lineage>
</organism>
<dbReference type="InterPro" id="IPR003395">
    <property type="entry name" value="RecF/RecN/SMC_N"/>
</dbReference>
<feature type="binding site" evidence="12">
    <location>
        <begin position="30"/>
        <end position="37"/>
    </location>
    <ligand>
        <name>ATP</name>
        <dbReference type="ChEBI" id="CHEBI:30616"/>
    </ligand>
</feature>
<dbReference type="eggNOG" id="COG1195">
    <property type="taxonomic scope" value="Bacteria"/>
</dbReference>
<dbReference type="GO" id="GO:0009432">
    <property type="term" value="P:SOS response"/>
    <property type="evidence" value="ECO:0007669"/>
    <property type="project" value="UniProtKB-UniRule"/>
</dbReference>
<evidence type="ECO:0000256" key="6">
    <source>
        <dbReference type="ARBA" id="ARBA00022741"/>
    </source>
</evidence>
<accession>D2MMX6</accession>
<evidence type="ECO:0000256" key="9">
    <source>
        <dbReference type="ARBA" id="ARBA00023125"/>
    </source>
</evidence>